<evidence type="ECO:0000313" key="7">
    <source>
        <dbReference type="Proteomes" id="UP000439550"/>
    </source>
</evidence>
<evidence type="ECO:0000259" key="5">
    <source>
        <dbReference type="Pfam" id="PF02517"/>
    </source>
</evidence>
<keyword evidence="4" id="KW-0812">Transmembrane</keyword>
<keyword evidence="4" id="KW-1133">Transmembrane helix</keyword>
<feature type="transmembrane region" description="Helical" evidence="4">
    <location>
        <begin position="217"/>
        <end position="236"/>
    </location>
</feature>
<dbReference type="InterPro" id="IPR052710">
    <property type="entry name" value="CAAX_protease"/>
</dbReference>
<dbReference type="PANTHER" id="PTHR36435:SF1">
    <property type="entry name" value="CAAX AMINO TERMINAL PROTEASE FAMILY PROTEIN"/>
    <property type="match status" value="1"/>
</dbReference>
<reference evidence="6 7" key="1">
    <citation type="submission" date="2019-10" db="EMBL/GenBank/DDBJ databases">
        <authorList>
            <person name="Dong K."/>
        </authorList>
    </citation>
    <scope>NUCLEOTIDE SEQUENCE [LARGE SCALE GENOMIC DNA]</scope>
    <source>
        <strain evidence="6 7">DSM 28960</strain>
    </source>
</reference>
<dbReference type="Proteomes" id="UP000439550">
    <property type="component" value="Unassembled WGS sequence"/>
</dbReference>
<gene>
    <name evidence="6" type="ORF">GHI93_07895</name>
</gene>
<feature type="transmembrane region" description="Helical" evidence="4">
    <location>
        <begin position="136"/>
        <end position="156"/>
    </location>
</feature>
<comment type="subcellular location">
    <subcellularLocation>
        <location evidence="1">Cell membrane</location>
        <topology evidence="1">Multi-pass membrane protein</topology>
    </subcellularLocation>
</comment>
<accession>A0A7X1Z8K7</accession>
<organism evidence="6 7">
    <name type="scientific">Lactococcus hircilactis</name>
    <dbReference type="NCBI Taxonomy" id="1494462"/>
    <lineage>
        <taxon>Bacteria</taxon>
        <taxon>Bacillati</taxon>
        <taxon>Bacillota</taxon>
        <taxon>Bacilli</taxon>
        <taxon>Lactobacillales</taxon>
        <taxon>Streptococcaceae</taxon>
        <taxon>Lactococcus</taxon>
    </lineage>
</organism>
<dbReference type="EMBL" id="WITJ01000010">
    <property type="protein sequence ID" value="MQW39845.1"/>
    <property type="molecule type" value="Genomic_DNA"/>
</dbReference>
<dbReference type="GO" id="GO:0080120">
    <property type="term" value="P:CAAX-box protein maturation"/>
    <property type="evidence" value="ECO:0007669"/>
    <property type="project" value="UniProtKB-ARBA"/>
</dbReference>
<feature type="transmembrane region" description="Helical" evidence="4">
    <location>
        <begin position="100"/>
        <end position="130"/>
    </location>
</feature>
<dbReference type="GO" id="GO:0004175">
    <property type="term" value="F:endopeptidase activity"/>
    <property type="evidence" value="ECO:0007669"/>
    <property type="project" value="UniProtKB-ARBA"/>
</dbReference>
<dbReference type="InterPro" id="IPR003675">
    <property type="entry name" value="Rce1/LyrA-like_dom"/>
</dbReference>
<dbReference type="GO" id="GO:0008237">
    <property type="term" value="F:metallopeptidase activity"/>
    <property type="evidence" value="ECO:0007669"/>
    <property type="project" value="UniProtKB-KW"/>
</dbReference>
<evidence type="ECO:0000256" key="1">
    <source>
        <dbReference type="ARBA" id="ARBA00004651"/>
    </source>
</evidence>
<evidence type="ECO:0000256" key="2">
    <source>
        <dbReference type="ARBA" id="ARBA00009067"/>
    </source>
</evidence>
<evidence type="ECO:0000256" key="3">
    <source>
        <dbReference type="ARBA" id="ARBA00022475"/>
    </source>
</evidence>
<keyword evidence="7" id="KW-1185">Reference proteome</keyword>
<feature type="transmembrane region" description="Helical" evidence="4">
    <location>
        <begin position="75"/>
        <end position="93"/>
    </location>
</feature>
<evidence type="ECO:0000313" key="6">
    <source>
        <dbReference type="EMBL" id="MQW39845.1"/>
    </source>
</evidence>
<feature type="transmembrane region" description="Helical" evidence="4">
    <location>
        <begin position="168"/>
        <end position="197"/>
    </location>
</feature>
<keyword evidence="6" id="KW-0378">Hydrolase</keyword>
<dbReference type="OrthoDB" id="2311705at2"/>
<dbReference type="RefSeq" id="WP_153496512.1">
    <property type="nucleotide sequence ID" value="NZ_CAXYUY010000011.1"/>
</dbReference>
<keyword evidence="6" id="KW-0482">Metalloprotease</keyword>
<comment type="similarity">
    <text evidence="2">Belongs to the UPF0177 family.</text>
</comment>
<evidence type="ECO:0000256" key="4">
    <source>
        <dbReference type="SAM" id="Phobius"/>
    </source>
</evidence>
<proteinExistence type="inferred from homology"/>
<protein>
    <submittedName>
        <fullName evidence="6">CPBP family intramembrane metalloprotease</fullName>
    </submittedName>
</protein>
<dbReference type="AlphaFoldDB" id="A0A7X1Z8K7"/>
<keyword evidence="6" id="KW-0645">Protease</keyword>
<dbReference type="PANTHER" id="PTHR36435">
    <property type="entry name" value="SLR1288 PROTEIN"/>
    <property type="match status" value="1"/>
</dbReference>
<name>A0A7X1Z8K7_9LACT</name>
<dbReference type="Pfam" id="PF02517">
    <property type="entry name" value="Rce1-like"/>
    <property type="match status" value="1"/>
</dbReference>
<keyword evidence="3" id="KW-1003">Cell membrane</keyword>
<dbReference type="GO" id="GO:0005886">
    <property type="term" value="C:plasma membrane"/>
    <property type="evidence" value="ECO:0007669"/>
    <property type="project" value="UniProtKB-SubCell"/>
</dbReference>
<dbReference type="GO" id="GO:0006508">
    <property type="term" value="P:proteolysis"/>
    <property type="evidence" value="ECO:0007669"/>
    <property type="project" value="UniProtKB-KW"/>
</dbReference>
<keyword evidence="4" id="KW-0472">Membrane</keyword>
<feature type="transmembrane region" description="Helical" evidence="4">
    <location>
        <begin position="35"/>
        <end position="55"/>
    </location>
</feature>
<feature type="transmembrane region" description="Helical" evidence="4">
    <location>
        <begin position="6"/>
        <end position="28"/>
    </location>
</feature>
<comment type="caution">
    <text evidence="6">The sequence shown here is derived from an EMBL/GenBank/DDBJ whole genome shotgun (WGS) entry which is preliminary data.</text>
</comment>
<sequence>MKKTGLIFIITIAYLLIFGEIVTGLFHISMKSGNVTLLWLLVQDLPLFLIMFVIYRWSKIKILWEHYPVLKSVGLLWYALYTLVLSLPLNLLMRHEKISVWFTIGAALVAVVVGCVEEFIFRGLILGAIIEKTHSLFIGIAVSAVLFGISHSVNLAHQTVTATGIQMVYATALGVFLAVLYLKSHLLLIPIIMHGAIDFTSLLVSQGSANSTTTVQQAMVLVVIIGITSGLFIVTGKKQIGSFKEKFLNKSVE</sequence>
<feature type="domain" description="CAAX prenyl protease 2/Lysostaphin resistance protein A-like" evidence="5">
    <location>
        <begin position="101"/>
        <end position="199"/>
    </location>
</feature>